<sequence length="238" mass="25372">MALKQICMTVLGHLCIGIISLVVAQVNQASFSSVDIATYERLVAIAVERDSAVLQARVELQQAQLNESLAGLLSQAVSIDMAVGTSTTTFEQAKPNYSASLNLDVTKLLAPRVSTVEAKQAALDAQVRQLRVRVMQAFTNYKVALVAAQNAASVVESRLKQLEISKLQVKAGALAPGELLRAQDAVNDAQVALYKANGDLLVTKLQLAQVVGVELEDLNALLKGEVPPGLRKTPQKSS</sequence>
<keyword evidence="2" id="KW-1185">Reference proteome</keyword>
<dbReference type="AlphaFoldDB" id="A0A399EMM6"/>
<dbReference type="RefSeq" id="WP_119278838.1">
    <property type="nucleotide sequence ID" value="NZ_QWLA01000053.1"/>
</dbReference>
<dbReference type="Proteomes" id="UP000265341">
    <property type="component" value="Unassembled WGS sequence"/>
</dbReference>
<dbReference type="Gene3D" id="1.20.1600.10">
    <property type="entry name" value="Outer membrane efflux proteins (OEP)"/>
    <property type="match status" value="1"/>
</dbReference>
<reference evidence="1 2" key="1">
    <citation type="submission" date="2018-08" db="EMBL/GenBank/DDBJ databases">
        <title>Meiothermus roseus NBRC 110900 genome sequencing project.</title>
        <authorList>
            <person name="Da Costa M.S."/>
            <person name="Albuquerque L."/>
            <person name="Raposo P."/>
            <person name="Froufe H.J.C."/>
            <person name="Barroso C.S."/>
            <person name="Egas C."/>
        </authorList>
    </citation>
    <scope>NUCLEOTIDE SEQUENCE [LARGE SCALE GENOMIC DNA]</scope>
    <source>
        <strain evidence="1 2">NBRC 110900</strain>
    </source>
</reference>
<gene>
    <name evidence="1" type="ORF">Mrose_02538</name>
</gene>
<dbReference type="GO" id="GO:0015562">
    <property type="term" value="F:efflux transmembrane transporter activity"/>
    <property type="evidence" value="ECO:0007669"/>
    <property type="project" value="InterPro"/>
</dbReference>
<protein>
    <submittedName>
        <fullName evidence="1">Type I secretion outer membrane protein, TolC family</fullName>
    </submittedName>
</protein>
<name>A0A399EMM6_9DEIN</name>
<accession>A0A399EMM6</accession>
<evidence type="ECO:0000313" key="1">
    <source>
        <dbReference type="EMBL" id="RIH84690.1"/>
    </source>
</evidence>
<comment type="caution">
    <text evidence="1">The sequence shown here is derived from an EMBL/GenBank/DDBJ whole genome shotgun (WGS) entry which is preliminary data.</text>
</comment>
<evidence type="ECO:0000313" key="2">
    <source>
        <dbReference type="Proteomes" id="UP000265341"/>
    </source>
</evidence>
<proteinExistence type="predicted"/>
<organism evidence="1 2">
    <name type="scientific">Calidithermus roseus</name>
    <dbReference type="NCBI Taxonomy" id="1644118"/>
    <lineage>
        <taxon>Bacteria</taxon>
        <taxon>Thermotogati</taxon>
        <taxon>Deinococcota</taxon>
        <taxon>Deinococci</taxon>
        <taxon>Thermales</taxon>
        <taxon>Thermaceae</taxon>
        <taxon>Calidithermus</taxon>
    </lineage>
</organism>
<dbReference type="SUPFAM" id="SSF56954">
    <property type="entry name" value="Outer membrane efflux proteins (OEP)"/>
    <property type="match status" value="1"/>
</dbReference>
<dbReference type="EMBL" id="QWLA01000053">
    <property type="protein sequence ID" value="RIH84690.1"/>
    <property type="molecule type" value="Genomic_DNA"/>
</dbReference>